<feature type="domain" description="Transposase IS110-like N-terminal" evidence="1">
    <location>
        <begin position="7"/>
        <end position="151"/>
    </location>
</feature>
<reference evidence="4" key="1">
    <citation type="submission" date="2024-01" db="EMBL/GenBank/DDBJ databases">
        <title>Sequencing the genomes of a sandfly, Sergentomyia squamirostris, and its two endosymbionts.</title>
        <authorList>
            <person name="Itokawa K."/>
            <person name="Sanjoba C."/>
        </authorList>
    </citation>
    <scope>NUCLEOTIDE SEQUENCE</scope>
    <source>
        <strain evidence="4">WSSQ</strain>
    </source>
</reference>
<dbReference type="GO" id="GO:0006313">
    <property type="term" value="P:DNA transposition"/>
    <property type="evidence" value="ECO:0007669"/>
    <property type="project" value="InterPro"/>
</dbReference>
<dbReference type="PANTHER" id="PTHR33055:SF3">
    <property type="entry name" value="PUTATIVE TRANSPOSASE FOR IS117-RELATED"/>
    <property type="match status" value="1"/>
</dbReference>
<dbReference type="Pfam" id="PF02371">
    <property type="entry name" value="Transposase_20"/>
    <property type="match status" value="1"/>
</dbReference>
<dbReference type="InterPro" id="IPR003346">
    <property type="entry name" value="Transposase_20"/>
</dbReference>
<dbReference type="GO" id="GO:0003677">
    <property type="term" value="F:DNA binding"/>
    <property type="evidence" value="ECO:0007669"/>
    <property type="project" value="InterPro"/>
</dbReference>
<dbReference type="InterPro" id="IPR047650">
    <property type="entry name" value="Transpos_IS110"/>
</dbReference>
<gene>
    <name evidence="3" type="ORF">DMENIID0003_05790</name>
    <name evidence="4" type="ORF">DMENIID0003_10380</name>
</gene>
<dbReference type="Pfam" id="PF01548">
    <property type="entry name" value="DEDD_Tnp_IS110"/>
    <property type="match status" value="1"/>
</dbReference>
<dbReference type="NCBIfam" id="NF033542">
    <property type="entry name" value="transpos_IS110"/>
    <property type="match status" value="1"/>
</dbReference>
<dbReference type="AlphaFoldDB" id="A0AAT9GDP5"/>
<accession>A0AAT9GDP5</accession>
<evidence type="ECO:0000313" key="4">
    <source>
        <dbReference type="EMBL" id="BFD47964.1"/>
    </source>
</evidence>
<evidence type="ECO:0000259" key="1">
    <source>
        <dbReference type="Pfam" id="PF01548"/>
    </source>
</evidence>
<dbReference type="EMBL" id="AP029172">
    <property type="protein sequence ID" value="BFD47964.1"/>
    <property type="molecule type" value="Genomic_DNA"/>
</dbReference>
<feature type="domain" description="Transposase IS116/IS110/IS902 C-terminal" evidence="2">
    <location>
        <begin position="196"/>
        <end position="281"/>
    </location>
</feature>
<evidence type="ECO:0000259" key="2">
    <source>
        <dbReference type="Pfam" id="PF02371"/>
    </source>
</evidence>
<proteinExistence type="predicted"/>
<dbReference type="InterPro" id="IPR002525">
    <property type="entry name" value="Transp_IS110-like_N"/>
</dbReference>
<protein>
    <submittedName>
        <fullName evidence="4">IS110 family transposase</fullName>
    </submittedName>
</protein>
<dbReference type="EMBL" id="AP029172">
    <property type="protein sequence ID" value="BFD47505.1"/>
    <property type="molecule type" value="Genomic_DNA"/>
</dbReference>
<name>A0AAT9GDP5_9RICK</name>
<sequence>MQVNAILGVDISKKKFDVCLLVDSKKRHKVFQNNQDGFAKLVVWCNGHGANLTHLCLEATSWYGEDLATFMHDLGHNVSIVNPAQIKAFGKSELLRNKTDKSDAAMIARFCIANKPALWKPIAPEMRHLRELYRCMQSLKDDKVQQTNRLENKNMHSSCKEAISKVILAIEEQIIVLEKEINEHINNYPHLKNMVENLKTIKGIGYLTAVAVVAEMPSVDNFDNAKQFTAFAGLNPGHYQSGSSVSKRSCICKIGSERIRKALYMPAIVVKNHNNHFQKFCQRLASKGKCPKVIVLALMRKLMHVFFGILKKNQPFNCNFVG</sequence>
<organism evidence="4">
    <name type="scientific">Wolbachia endosymbiont of Sergentomyia squamirostris</name>
    <dbReference type="NCBI Taxonomy" id="3113640"/>
    <lineage>
        <taxon>Bacteria</taxon>
        <taxon>Pseudomonadati</taxon>
        <taxon>Pseudomonadota</taxon>
        <taxon>Alphaproteobacteria</taxon>
        <taxon>Rickettsiales</taxon>
        <taxon>Anaplasmataceae</taxon>
        <taxon>Wolbachieae</taxon>
        <taxon>Wolbachia</taxon>
    </lineage>
</organism>
<evidence type="ECO:0000313" key="3">
    <source>
        <dbReference type="EMBL" id="BFD47505.1"/>
    </source>
</evidence>
<dbReference type="PANTHER" id="PTHR33055">
    <property type="entry name" value="TRANSPOSASE FOR INSERTION SEQUENCE ELEMENT IS1111A"/>
    <property type="match status" value="1"/>
</dbReference>
<dbReference type="GO" id="GO:0004803">
    <property type="term" value="F:transposase activity"/>
    <property type="evidence" value="ECO:0007669"/>
    <property type="project" value="InterPro"/>
</dbReference>